<dbReference type="Proteomes" id="UP000789572">
    <property type="component" value="Unassembled WGS sequence"/>
</dbReference>
<dbReference type="AlphaFoldDB" id="A0A9N9DU75"/>
<evidence type="ECO:0000313" key="3">
    <source>
        <dbReference type="Proteomes" id="UP000789572"/>
    </source>
</evidence>
<proteinExistence type="predicted"/>
<organism evidence="2 3">
    <name type="scientific">Paraglomus occultum</name>
    <dbReference type="NCBI Taxonomy" id="144539"/>
    <lineage>
        <taxon>Eukaryota</taxon>
        <taxon>Fungi</taxon>
        <taxon>Fungi incertae sedis</taxon>
        <taxon>Mucoromycota</taxon>
        <taxon>Glomeromycotina</taxon>
        <taxon>Glomeromycetes</taxon>
        <taxon>Paraglomerales</taxon>
        <taxon>Paraglomeraceae</taxon>
        <taxon>Paraglomus</taxon>
    </lineage>
</organism>
<protein>
    <submittedName>
        <fullName evidence="2">2864_t:CDS:1</fullName>
    </submittedName>
</protein>
<gene>
    <name evidence="2" type="ORF">POCULU_LOCUS9782</name>
</gene>
<comment type="caution">
    <text evidence="2">The sequence shown here is derived from an EMBL/GenBank/DDBJ whole genome shotgun (WGS) entry which is preliminary data.</text>
</comment>
<name>A0A9N9DU75_9GLOM</name>
<sequence length="180" mass="19810">IITPEEKDEVHGVEDEGVDEEAVGGRTEEEETTLGEETGTISKKAGQVKLGKGAGIIIRKLIRPLIDTPWGESDRDETPGADLPSPLEAFAPKNFDNGKELNIVEQNVNDGESRPSKTSGQTAAERQKKADNDWKKGATWDSDKRIDVNNDTTGEWGEAPSQNEGEYHVSCRNSEYWTLK</sequence>
<feature type="region of interest" description="Disordered" evidence="1">
    <location>
        <begin position="67"/>
        <end position="180"/>
    </location>
</feature>
<feature type="non-terminal residue" evidence="2">
    <location>
        <position position="1"/>
    </location>
</feature>
<dbReference type="EMBL" id="CAJVPJ010004045">
    <property type="protein sequence ID" value="CAG8647805.1"/>
    <property type="molecule type" value="Genomic_DNA"/>
</dbReference>
<accession>A0A9N9DU75</accession>
<keyword evidence="3" id="KW-1185">Reference proteome</keyword>
<feature type="compositionally biased region" description="Basic and acidic residues" evidence="1">
    <location>
        <begin position="125"/>
        <end position="148"/>
    </location>
</feature>
<feature type="compositionally biased region" description="Basic and acidic residues" evidence="1">
    <location>
        <begin position="1"/>
        <end position="14"/>
    </location>
</feature>
<evidence type="ECO:0000256" key="1">
    <source>
        <dbReference type="SAM" id="MobiDB-lite"/>
    </source>
</evidence>
<reference evidence="2" key="1">
    <citation type="submission" date="2021-06" db="EMBL/GenBank/DDBJ databases">
        <authorList>
            <person name="Kallberg Y."/>
            <person name="Tangrot J."/>
            <person name="Rosling A."/>
        </authorList>
    </citation>
    <scope>NUCLEOTIDE SEQUENCE</scope>
    <source>
        <strain evidence="2">IA702</strain>
    </source>
</reference>
<feature type="compositionally biased region" description="Polar residues" evidence="1">
    <location>
        <begin position="104"/>
        <end position="124"/>
    </location>
</feature>
<feature type="compositionally biased region" description="Polar residues" evidence="1">
    <location>
        <begin position="171"/>
        <end position="180"/>
    </location>
</feature>
<feature type="compositionally biased region" description="Acidic residues" evidence="1">
    <location>
        <begin position="15"/>
        <end position="34"/>
    </location>
</feature>
<evidence type="ECO:0000313" key="2">
    <source>
        <dbReference type="EMBL" id="CAG8647805.1"/>
    </source>
</evidence>
<feature type="region of interest" description="Disordered" evidence="1">
    <location>
        <begin position="1"/>
        <end position="40"/>
    </location>
</feature>